<dbReference type="EMBL" id="PCVK01000039">
    <property type="protein sequence ID" value="PIQ71791.1"/>
    <property type="molecule type" value="Genomic_DNA"/>
</dbReference>
<dbReference type="EC" id="2.1.2.2" evidence="2"/>
<dbReference type="PANTHER" id="PTHR43369">
    <property type="entry name" value="PHOSPHORIBOSYLGLYCINAMIDE FORMYLTRANSFERASE"/>
    <property type="match status" value="1"/>
</dbReference>
<comment type="caution">
    <text evidence="6">The sequence shown here is derived from an EMBL/GenBank/DDBJ whole genome shotgun (WGS) entry which is preliminary data.</text>
</comment>
<dbReference type="Pfam" id="PF00551">
    <property type="entry name" value="Formyl_trans_N"/>
    <property type="match status" value="1"/>
</dbReference>
<reference evidence="6 7" key="1">
    <citation type="submission" date="2017-09" db="EMBL/GenBank/DDBJ databases">
        <title>Depth-based differentiation of microbial function through sediment-hosted aquifers and enrichment of novel symbionts in the deep terrestrial subsurface.</title>
        <authorList>
            <person name="Probst A.J."/>
            <person name="Ladd B."/>
            <person name="Jarett J.K."/>
            <person name="Geller-Mcgrath D.E."/>
            <person name="Sieber C.M."/>
            <person name="Emerson J.B."/>
            <person name="Anantharaman K."/>
            <person name="Thomas B.C."/>
            <person name="Malmstrom R."/>
            <person name="Stieglmeier M."/>
            <person name="Klingl A."/>
            <person name="Woyke T."/>
            <person name="Ryan C.M."/>
            <person name="Banfield J.F."/>
        </authorList>
    </citation>
    <scope>NUCLEOTIDE SEQUENCE [LARGE SCALE GENOMIC DNA]</scope>
    <source>
        <strain evidence="6">CG11_big_fil_rev_8_21_14_0_20_37_16</strain>
    </source>
</reference>
<organism evidence="6 7">
    <name type="scientific">Candidatus Roizmanbacteria bacterium CG11_big_fil_rev_8_21_14_0_20_37_16</name>
    <dbReference type="NCBI Taxonomy" id="1974857"/>
    <lineage>
        <taxon>Bacteria</taxon>
        <taxon>Candidatus Roizmaniibacteriota</taxon>
    </lineage>
</organism>
<feature type="domain" description="Formyl transferase N-terminal" evidence="5">
    <location>
        <begin position="6"/>
        <end position="194"/>
    </location>
</feature>
<gene>
    <name evidence="6" type="ORF">COV87_01445</name>
</gene>
<evidence type="ECO:0000256" key="3">
    <source>
        <dbReference type="ARBA" id="ARBA00022679"/>
    </source>
</evidence>
<evidence type="ECO:0000256" key="2">
    <source>
        <dbReference type="ARBA" id="ARBA00012254"/>
    </source>
</evidence>
<dbReference type="SUPFAM" id="SSF53328">
    <property type="entry name" value="Formyltransferase"/>
    <property type="match status" value="1"/>
</dbReference>
<evidence type="ECO:0000313" key="7">
    <source>
        <dbReference type="Proteomes" id="UP000229497"/>
    </source>
</evidence>
<evidence type="ECO:0000256" key="4">
    <source>
        <dbReference type="ARBA" id="ARBA00022755"/>
    </source>
</evidence>
<dbReference type="GO" id="GO:0004644">
    <property type="term" value="F:phosphoribosylglycinamide formyltransferase activity"/>
    <property type="evidence" value="ECO:0007669"/>
    <property type="project" value="UniProtKB-EC"/>
</dbReference>
<comment type="pathway">
    <text evidence="1">Purine metabolism; IMP biosynthesis via de novo pathway; N(2)-formyl-N(1)-(5-phospho-D-ribosyl)glycinamide from N(1)-(5-phospho-D-ribosyl)glycinamide (10-formyl THF route): step 1/1.</text>
</comment>
<dbReference type="AlphaFoldDB" id="A0A2H0KKK7"/>
<dbReference type="PANTHER" id="PTHR43369:SF2">
    <property type="entry name" value="PHOSPHORIBOSYLGLYCINAMIDE FORMYLTRANSFERASE"/>
    <property type="match status" value="1"/>
</dbReference>
<dbReference type="InterPro" id="IPR002376">
    <property type="entry name" value="Formyl_transf_N"/>
</dbReference>
<evidence type="ECO:0000259" key="5">
    <source>
        <dbReference type="Pfam" id="PF00551"/>
    </source>
</evidence>
<proteinExistence type="predicted"/>
<dbReference type="GO" id="GO:0006189">
    <property type="term" value="P:'de novo' IMP biosynthetic process"/>
    <property type="evidence" value="ECO:0007669"/>
    <property type="project" value="TreeGrafter"/>
</dbReference>
<sequence>MLALAILISNAGTGTNLQAIIDAIENKNLGAKIAIVMSSDENAYGIERAKRHNISYLVVNKNENVEDLLQAQYKVDLVVLAGWKRIIPPSTITSFKDRILNLHPGLIPDIMNGFVSNPDGTKGLWNRGMMTNKAIRNFLDKKATYAGSTVHFLSNEFDFGPILGRCFERINENDTVESLYSRLKQKENRMYVASLIQLSKQHS</sequence>
<protein>
    <recommendedName>
        <fullName evidence="2">phosphoribosylglycinamide formyltransferase 1</fullName>
        <ecNumber evidence="2">2.1.2.2</ecNumber>
    </recommendedName>
</protein>
<dbReference type="Proteomes" id="UP000229497">
    <property type="component" value="Unassembled WGS sequence"/>
</dbReference>
<evidence type="ECO:0000313" key="6">
    <source>
        <dbReference type="EMBL" id="PIQ71791.1"/>
    </source>
</evidence>
<name>A0A2H0KKK7_9BACT</name>
<keyword evidence="3" id="KW-0808">Transferase</keyword>
<evidence type="ECO:0000256" key="1">
    <source>
        <dbReference type="ARBA" id="ARBA00005054"/>
    </source>
</evidence>
<dbReference type="GO" id="GO:0005737">
    <property type="term" value="C:cytoplasm"/>
    <property type="evidence" value="ECO:0007669"/>
    <property type="project" value="TreeGrafter"/>
</dbReference>
<dbReference type="InterPro" id="IPR036477">
    <property type="entry name" value="Formyl_transf_N_sf"/>
</dbReference>
<keyword evidence="4" id="KW-0658">Purine biosynthesis</keyword>
<accession>A0A2H0KKK7</accession>
<dbReference type="Gene3D" id="3.40.50.170">
    <property type="entry name" value="Formyl transferase, N-terminal domain"/>
    <property type="match status" value="1"/>
</dbReference>